<evidence type="ECO:0000313" key="3">
    <source>
        <dbReference type="Proteomes" id="UP001498398"/>
    </source>
</evidence>
<feature type="compositionally biased region" description="Basic residues" evidence="1">
    <location>
        <begin position="203"/>
        <end position="216"/>
    </location>
</feature>
<comment type="caution">
    <text evidence="2">The sequence shown here is derived from an EMBL/GenBank/DDBJ whole genome shotgun (WGS) entry which is preliminary data.</text>
</comment>
<evidence type="ECO:0000313" key="2">
    <source>
        <dbReference type="EMBL" id="KAK7441555.1"/>
    </source>
</evidence>
<keyword evidence="3" id="KW-1185">Reference proteome</keyword>
<proteinExistence type="predicted"/>
<evidence type="ECO:0000256" key="1">
    <source>
        <dbReference type="SAM" id="MobiDB-lite"/>
    </source>
</evidence>
<accession>A0ABR1IYT6</accession>
<feature type="region of interest" description="Disordered" evidence="1">
    <location>
        <begin position="181"/>
        <end position="223"/>
    </location>
</feature>
<dbReference type="Proteomes" id="UP001498398">
    <property type="component" value="Unassembled WGS sequence"/>
</dbReference>
<feature type="compositionally biased region" description="Basic and acidic residues" evidence="1">
    <location>
        <begin position="189"/>
        <end position="199"/>
    </location>
</feature>
<sequence>MTMMTTDMVHILESYYLKNNVLLFTLGNLSMKFCPRATSIHQAITLALNTSEPITVSHILPLYVHFAGFDDICPDAVVAFEHAMEKGRVIEASSTDATNDQEHEFAMGRVAVEMPVELAVVKLRNEYWAEKLGKTKDEKGSCRVCTCEECGRMRLVRPETVSGIEKSQYVVMKAKDLKVISSGTQDEPEMVRKSEEARGKGSAVRRRAKKTKKTKKVVQGASA</sequence>
<dbReference type="EMBL" id="JBANRG010000062">
    <property type="protein sequence ID" value="KAK7441555.1"/>
    <property type="molecule type" value="Genomic_DNA"/>
</dbReference>
<gene>
    <name evidence="2" type="ORF">VKT23_016548</name>
</gene>
<protein>
    <submittedName>
        <fullName evidence="2">Uncharacterized protein</fullName>
    </submittedName>
</protein>
<organism evidence="2 3">
    <name type="scientific">Marasmiellus scandens</name>
    <dbReference type="NCBI Taxonomy" id="2682957"/>
    <lineage>
        <taxon>Eukaryota</taxon>
        <taxon>Fungi</taxon>
        <taxon>Dikarya</taxon>
        <taxon>Basidiomycota</taxon>
        <taxon>Agaricomycotina</taxon>
        <taxon>Agaricomycetes</taxon>
        <taxon>Agaricomycetidae</taxon>
        <taxon>Agaricales</taxon>
        <taxon>Marasmiineae</taxon>
        <taxon>Omphalotaceae</taxon>
        <taxon>Marasmiellus</taxon>
    </lineage>
</organism>
<name>A0ABR1IYT6_9AGAR</name>
<reference evidence="2 3" key="1">
    <citation type="submission" date="2024-01" db="EMBL/GenBank/DDBJ databases">
        <title>A draft genome for the cacao thread blight pathogen Marasmiellus scandens.</title>
        <authorList>
            <person name="Baruah I.K."/>
            <person name="Leung J."/>
            <person name="Bukari Y."/>
            <person name="Amoako-Attah I."/>
            <person name="Meinhardt L.W."/>
            <person name="Bailey B.A."/>
            <person name="Cohen S.P."/>
        </authorList>
    </citation>
    <scope>NUCLEOTIDE SEQUENCE [LARGE SCALE GENOMIC DNA]</scope>
    <source>
        <strain evidence="2 3">GH-19</strain>
    </source>
</reference>